<dbReference type="GO" id="GO:0016491">
    <property type="term" value="F:oxidoreductase activity"/>
    <property type="evidence" value="ECO:0007669"/>
    <property type="project" value="UniProtKB-KW"/>
</dbReference>
<protein>
    <recommendedName>
        <fullName evidence="5">Short-chain dehydrogenase</fullName>
    </recommendedName>
</protein>
<evidence type="ECO:0000313" key="3">
    <source>
        <dbReference type="EMBL" id="MBB6210782.1"/>
    </source>
</evidence>
<dbReference type="RefSeq" id="WP_184263602.1">
    <property type="nucleotide sequence ID" value="NZ_JACIIX010000007.1"/>
</dbReference>
<dbReference type="PRINTS" id="PR00081">
    <property type="entry name" value="GDHRDH"/>
</dbReference>
<evidence type="ECO:0008006" key="5">
    <source>
        <dbReference type="Google" id="ProtNLM"/>
    </source>
</evidence>
<dbReference type="Pfam" id="PF00106">
    <property type="entry name" value="adh_short"/>
    <property type="match status" value="1"/>
</dbReference>
<evidence type="ECO:0000313" key="4">
    <source>
        <dbReference type="Proteomes" id="UP000544872"/>
    </source>
</evidence>
<accession>A0A7X0DP16</accession>
<dbReference type="PANTHER" id="PTHR44196">
    <property type="entry name" value="DEHYDROGENASE/REDUCTASE SDR FAMILY MEMBER 7B"/>
    <property type="match status" value="1"/>
</dbReference>
<dbReference type="AlphaFoldDB" id="A0A7X0DP16"/>
<comment type="similarity">
    <text evidence="1">Belongs to the short-chain dehydrogenases/reductases (SDR) family.</text>
</comment>
<dbReference type="InterPro" id="IPR020904">
    <property type="entry name" value="Sc_DH/Rdtase_CS"/>
</dbReference>
<dbReference type="EMBL" id="JACIIX010000007">
    <property type="protein sequence ID" value="MBB6210782.1"/>
    <property type="molecule type" value="Genomic_DNA"/>
</dbReference>
<dbReference type="NCBIfam" id="NF005489">
    <property type="entry name" value="PRK07102.1"/>
    <property type="match status" value="1"/>
</dbReference>
<evidence type="ECO:0000256" key="1">
    <source>
        <dbReference type="ARBA" id="ARBA00006484"/>
    </source>
</evidence>
<evidence type="ECO:0000256" key="2">
    <source>
        <dbReference type="ARBA" id="ARBA00023002"/>
    </source>
</evidence>
<organism evidence="3 4">
    <name type="scientific">Novispirillum itersonii</name>
    <name type="common">Aquaspirillum itersonii</name>
    <dbReference type="NCBI Taxonomy" id="189"/>
    <lineage>
        <taxon>Bacteria</taxon>
        <taxon>Pseudomonadati</taxon>
        <taxon>Pseudomonadota</taxon>
        <taxon>Alphaproteobacteria</taxon>
        <taxon>Rhodospirillales</taxon>
        <taxon>Novispirillaceae</taxon>
        <taxon>Novispirillum</taxon>
    </lineage>
</organism>
<dbReference type="SUPFAM" id="SSF51735">
    <property type="entry name" value="NAD(P)-binding Rossmann-fold domains"/>
    <property type="match status" value="1"/>
</dbReference>
<name>A0A7X0DP16_NOVIT</name>
<gene>
    <name evidence="3" type="ORF">FHS48_002207</name>
</gene>
<reference evidence="3 4" key="1">
    <citation type="submission" date="2020-08" db="EMBL/GenBank/DDBJ databases">
        <title>Genomic Encyclopedia of Type Strains, Phase IV (KMG-IV): sequencing the most valuable type-strain genomes for metagenomic binning, comparative biology and taxonomic classification.</title>
        <authorList>
            <person name="Goeker M."/>
        </authorList>
    </citation>
    <scope>NUCLEOTIDE SEQUENCE [LARGE SCALE GENOMIC DNA]</scope>
    <source>
        <strain evidence="3 4">DSM 11590</strain>
    </source>
</reference>
<dbReference type="PROSITE" id="PS00061">
    <property type="entry name" value="ADH_SHORT"/>
    <property type="match status" value="1"/>
</dbReference>
<dbReference type="Gene3D" id="3.40.50.720">
    <property type="entry name" value="NAD(P)-binding Rossmann-like Domain"/>
    <property type="match status" value="1"/>
</dbReference>
<dbReference type="InterPro" id="IPR036291">
    <property type="entry name" value="NAD(P)-bd_dom_sf"/>
</dbReference>
<dbReference type="PANTHER" id="PTHR44196:SF3">
    <property type="entry name" value="SHORT CHAIN DEHYDROGENASE FAMILY PROTEIN"/>
    <property type="match status" value="1"/>
</dbReference>
<proteinExistence type="inferred from homology"/>
<keyword evidence="2" id="KW-0560">Oxidoreductase</keyword>
<dbReference type="InterPro" id="IPR002347">
    <property type="entry name" value="SDR_fam"/>
</dbReference>
<dbReference type="GO" id="GO:0016020">
    <property type="term" value="C:membrane"/>
    <property type="evidence" value="ECO:0007669"/>
    <property type="project" value="TreeGrafter"/>
</dbReference>
<sequence>MIDRNPPSVLILGATSEIGRAIAAAFAAAGHPLRLAARNSVRLEATCQDLCLRYGVEVTRHEFDVLAVETHAAFLEGLPDLPGVTVCVVGVLGNQRQDEQAPEAARWVMRSTYEGPASVLAEVANRYAVLGQGSIIGISSVAGDRGRASNYIYGSAKAGLSAYLSGLRGRMAKVGVQVMTVKPGFVETRMTAGLPLPPALTAQPEEVGAAVYRGWKHRKDVIYVRPVWRWIMMVIRLLPEWLFKRLSI</sequence>
<keyword evidence="4" id="KW-1185">Reference proteome</keyword>
<comment type="caution">
    <text evidence="3">The sequence shown here is derived from an EMBL/GenBank/DDBJ whole genome shotgun (WGS) entry which is preliminary data.</text>
</comment>
<dbReference type="Proteomes" id="UP000544872">
    <property type="component" value="Unassembled WGS sequence"/>
</dbReference>